<evidence type="ECO:0000256" key="5">
    <source>
        <dbReference type="ARBA" id="ARBA00012911"/>
    </source>
</evidence>
<comment type="pathway">
    <text evidence="2">Amino-sugar metabolism; N-acetylneuraminate degradation.</text>
</comment>
<evidence type="ECO:0000256" key="7">
    <source>
        <dbReference type="ARBA" id="ARBA00023239"/>
    </source>
</evidence>
<dbReference type="GO" id="GO:0008747">
    <property type="term" value="F:N-acetylneuraminate lyase activity"/>
    <property type="evidence" value="ECO:0007669"/>
    <property type="project" value="UniProtKB-EC"/>
</dbReference>
<evidence type="ECO:0000256" key="8">
    <source>
        <dbReference type="ARBA" id="ARBA00023270"/>
    </source>
</evidence>
<sequence length="325" mass="37370">KKKKRNRKLQRSQNTFAHRLLRMSMSFMRDQKAVNISDLSIFEGFLAPVFTCFENNEEKTLNVQHIDAYAEHLKFHGAKGVLVNSITGEGPILGKLERKLNAEAWSKACKKYKLTMLLQIGGAPLPDVLDLARHANKLNIQGVVCIPELFYKPRDVEHLVGYCKIVAKHCGQLPFLYYHLPRYTNLYFDMADFCRRAEHRIPNFLGLEYSHSDLAMAAQCMAPKRVIILSDSRLLSSGLLLGLKTFCMVVFNMAPELMKAIYESMKCDDLDKAKAEQKQLNELIRERVTKQLRGRWVKYMKNWFNEEMKSPGGADFSAGHARRLH</sequence>
<keyword evidence="9" id="KW-0119">Carbohydrate metabolism</keyword>
<dbReference type="Gene3D" id="3.20.20.70">
    <property type="entry name" value="Aldolase class I"/>
    <property type="match status" value="1"/>
</dbReference>
<dbReference type="InterPro" id="IPR002220">
    <property type="entry name" value="DapA-like"/>
</dbReference>
<evidence type="ECO:0000256" key="4">
    <source>
        <dbReference type="ARBA" id="ARBA00011881"/>
    </source>
</evidence>
<dbReference type="GO" id="GO:0005737">
    <property type="term" value="C:cytoplasm"/>
    <property type="evidence" value="ECO:0007669"/>
    <property type="project" value="UniProtKB-SubCell"/>
</dbReference>
<proteinExistence type="evidence at transcript level"/>
<feature type="non-terminal residue" evidence="11">
    <location>
        <position position="1"/>
    </location>
</feature>
<dbReference type="OrthoDB" id="191315at2759"/>
<dbReference type="EC" id="4.1.3.3" evidence="5"/>
<dbReference type="PANTHER" id="PTHR12128">
    <property type="entry name" value="DIHYDRODIPICOLINATE SYNTHASE"/>
    <property type="match status" value="1"/>
</dbReference>
<comment type="subcellular location">
    <subcellularLocation>
        <location evidence="1">Cytoplasm</location>
    </subcellularLocation>
</comment>
<evidence type="ECO:0000256" key="10">
    <source>
        <dbReference type="ARBA" id="ARBA00044906"/>
    </source>
</evidence>
<dbReference type="PANTHER" id="PTHR12128:SF21">
    <property type="entry name" value="N-ACETYLNEURAMINATE LYASE"/>
    <property type="match status" value="1"/>
</dbReference>
<dbReference type="SUPFAM" id="SSF51569">
    <property type="entry name" value="Aldolase"/>
    <property type="match status" value="1"/>
</dbReference>
<dbReference type="AlphaFoldDB" id="W8CEK7"/>
<name>W8CEK7_CERCA</name>
<protein>
    <recommendedName>
        <fullName evidence="5">N-acetylneuraminate lyase</fullName>
        <ecNumber evidence="5">4.1.3.3</ecNumber>
    </recommendedName>
</protein>
<keyword evidence="6" id="KW-0963">Cytoplasm</keyword>
<evidence type="ECO:0000256" key="6">
    <source>
        <dbReference type="ARBA" id="ARBA00022490"/>
    </source>
</evidence>
<evidence type="ECO:0000256" key="9">
    <source>
        <dbReference type="ARBA" id="ARBA00023277"/>
    </source>
</evidence>
<comment type="similarity">
    <text evidence="3">Belongs to the DapA family. NanA subfamily.</text>
</comment>
<reference evidence="11" key="1">
    <citation type="submission" date="2013-07" db="EMBL/GenBank/DDBJ databases">
        <authorList>
            <person name="Geib S."/>
        </authorList>
    </citation>
    <scope>NUCLEOTIDE SEQUENCE</scope>
</reference>
<evidence type="ECO:0000256" key="3">
    <source>
        <dbReference type="ARBA" id="ARBA00006324"/>
    </source>
</evidence>
<evidence type="ECO:0000256" key="2">
    <source>
        <dbReference type="ARBA" id="ARBA00004878"/>
    </source>
</evidence>
<dbReference type="Pfam" id="PF00701">
    <property type="entry name" value="DHDPS"/>
    <property type="match status" value="1"/>
</dbReference>
<keyword evidence="8" id="KW-0704">Schiff base</keyword>
<comment type="catalytic activity">
    <reaction evidence="10">
        <text>aceneuramate = aldehydo-N-acetyl-D-mannosamine + pyruvate</text>
        <dbReference type="Rhea" id="RHEA:23296"/>
        <dbReference type="ChEBI" id="CHEBI:15361"/>
        <dbReference type="ChEBI" id="CHEBI:17122"/>
        <dbReference type="ChEBI" id="CHEBI:173083"/>
        <dbReference type="EC" id="4.1.3.3"/>
    </reaction>
</comment>
<keyword evidence="7 11" id="KW-0456">Lyase</keyword>
<dbReference type="EMBL" id="GAMC01000026">
    <property type="protein sequence ID" value="JAC06530.1"/>
    <property type="molecule type" value="mRNA"/>
</dbReference>
<accession>W8CEK7</accession>
<gene>
    <name evidence="11" type="primary">NPL</name>
</gene>
<organism evidence="11">
    <name type="scientific">Ceratitis capitata</name>
    <name type="common">Mediterranean fruit fly</name>
    <name type="synonym">Tephritis capitata</name>
    <dbReference type="NCBI Taxonomy" id="7213"/>
    <lineage>
        <taxon>Eukaryota</taxon>
        <taxon>Metazoa</taxon>
        <taxon>Ecdysozoa</taxon>
        <taxon>Arthropoda</taxon>
        <taxon>Hexapoda</taxon>
        <taxon>Insecta</taxon>
        <taxon>Pterygota</taxon>
        <taxon>Neoptera</taxon>
        <taxon>Endopterygota</taxon>
        <taxon>Diptera</taxon>
        <taxon>Brachycera</taxon>
        <taxon>Muscomorpha</taxon>
        <taxon>Tephritoidea</taxon>
        <taxon>Tephritidae</taxon>
        <taxon>Ceratitis</taxon>
        <taxon>Ceratitis</taxon>
    </lineage>
</organism>
<reference evidence="11" key="2">
    <citation type="journal article" date="2014" name="BMC Genomics">
        <title>A genomic perspective to assessing quality of mass-reared SIT flies used in Mediterranean fruit fly (Ceratitis capitata) eradication in California.</title>
        <authorList>
            <person name="Calla B."/>
            <person name="Hall B."/>
            <person name="Hou S."/>
            <person name="Geib S.M."/>
        </authorList>
    </citation>
    <scope>NUCLEOTIDE SEQUENCE</scope>
</reference>
<evidence type="ECO:0000256" key="1">
    <source>
        <dbReference type="ARBA" id="ARBA00004496"/>
    </source>
</evidence>
<dbReference type="InterPro" id="IPR013785">
    <property type="entry name" value="Aldolase_TIM"/>
</dbReference>
<evidence type="ECO:0000313" key="11">
    <source>
        <dbReference type="EMBL" id="JAC06530.1"/>
    </source>
</evidence>
<dbReference type="SMART" id="SM01130">
    <property type="entry name" value="DHDPS"/>
    <property type="match status" value="1"/>
</dbReference>
<comment type="subunit">
    <text evidence="4">Homotetramer.</text>
</comment>